<feature type="signal peptide" evidence="1">
    <location>
        <begin position="1"/>
        <end position="20"/>
    </location>
</feature>
<feature type="chain" id="PRO_5006846838" evidence="1">
    <location>
        <begin position="21"/>
        <end position="168"/>
    </location>
</feature>
<dbReference type="AlphaFoldDB" id="A0A0U4ARR1"/>
<proteinExistence type="evidence at transcript level"/>
<accession>A0A0U4ARR1</accession>
<reference evidence="2" key="2">
    <citation type="submission" date="2015-12" db="EMBL/GenBank/DDBJ databases">
        <authorList>
            <person name="Shamseldin A."/>
            <person name="Moawad H."/>
            <person name="Abd El-Rahim W.M."/>
            <person name="Sadowsky M.J."/>
        </authorList>
    </citation>
    <scope>NUCLEOTIDE SEQUENCE</scope>
</reference>
<evidence type="ECO:0000313" key="2">
    <source>
        <dbReference type="EMBL" id="ALX00084.1"/>
    </source>
</evidence>
<organism evidence="2">
    <name type="scientific">Melanoplus sanguinipes</name>
    <name type="common">Migratory grasshopper</name>
    <dbReference type="NCBI Taxonomy" id="65742"/>
    <lineage>
        <taxon>Eukaryota</taxon>
        <taxon>Metazoa</taxon>
        <taxon>Ecdysozoa</taxon>
        <taxon>Arthropoda</taxon>
        <taxon>Hexapoda</taxon>
        <taxon>Insecta</taxon>
        <taxon>Pterygota</taxon>
        <taxon>Neoptera</taxon>
        <taxon>Polyneoptera</taxon>
        <taxon>Orthoptera</taxon>
        <taxon>Caelifera</taxon>
        <taxon>Acrididea</taxon>
        <taxon>Acridomorpha</taxon>
        <taxon>Acridoidea</taxon>
        <taxon>Acrididae</taxon>
        <taxon>Melanoplinae</taxon>
        <taxon>Melanoplini</taxon>
        <taxon>Melanoplus</taxon>
    </lineage>
</organism>
<dbReference type="EMBL" id="KU218704">
    <property type="protein sequence ID" value="ALX00084.1"/>
    <property type="molecule type" value="mRNA"/>
</dbReference>
<protein>
    <submittedName>
        <fullName evidence="2">Uncharacterized protein</fullName>
    </submittedName>
</protein>
<name>A0A0U4ARR1_MELSA</name>
<sequence length="168" mass="17824">MRRLLLLGPWMRLLYTLGRPQTMMTRSWTMLQQQPRPRHSNCHCSIHLSLKLTSLVVVKPNQTSNASQGVQPVSATSGNSNFATPALQLSAFVPDRFGQAGAPAVGIPGPPGLAFGGGFAGAPGLPIRPTARPPPPPPLSTTIMAATSTTTHKIAVAPHIIPQEDLAW</sequence>
<keyword evidence="1" id="KW-0732">Signal</keyword>
<evidence type="ECO:0000256" key="1">
    <source>
        <dbReference type="SAM" id="SignalP"/>
    </source>
</evidence>
<reference evidence="2" key="1">
    <citation type="journal article" date="2015" name="BMC Genomics">
        <title>Combining RNA-seq and proteomic profiling to identify seminal fluid proteins in the migratory grasshopper Melanoplus sanguinipes (F).</title>
        <authorList>
            <person name="Bonilla M.L."/>
            <person name="Todd C."/>
            <person name="Erlandson M."/>
            <person name="Andres J."/>
        </authorList>
    </citation>
    <scope>NUCLEOTIDE SEQUENCE</scope>
</reference>
<feature type="non-terminal residue" evidence="2">
    <location>
        <position position="168"/>
    </location>
</feature>